<sequence length="192" mass="20629">MEHRCFHTEVSEITVGAIIAIPESWSGALQQARKDSGDPLAATVPPHLTLLAPTTLASDQLETLAEHLAIVADSMAAFTIALHGVSSFLPISPVAFVPVIDGGKDLAALAAGIRSGPVPLPQQFPFHPHVTVAHRVEPDGMERVCRSLMTFDATVPVDRFTLSISNCPPTCPAASWMPWREFHLAKSFAHRV</sequence>
<proteinExistence type="predicted"/>
<evidence type="ECO:0000313" key="2">
    <source>
        <dbReference type="Proteomes" id="UP001146067"/>
    </source>
</evidence>
<keyword evidence="2" id="KW-1185">Reference proteome</keyword>
<evidence type="ECO:0000313" key="1">
    <source>
        <dbReference type="EMBL" id="MDA1359755.1"/>
    </source>
</evidence>
<accession>A0A9X3T3A0</accession>
<organism evidence="1 2">
    <name type="scientific">Glycomyces luteolus</name>
    <dbReference type="NCBI Taxonomy" id="2670330"/>
    <lineage>
        <taxon>Bacteria</taxon>
        <taxon>Bacillati</taxon>
        <taxon>Actinomycetota</taxon>
        <taxon>Actinomycetes</taxon>
        <taxon>Glycomycetales</taxon>
        <taxon>Glycomycetaceae</taxon>
        <taxon>Glycomyces</taxon>
    </lineage>
</organism>
<dbReference type="InterPro" id="IPR050580">
    <property type="entry name" value="2H_phosphoesterase_YjcG-like"/>
</dbReference>
<dbReference type="RefSeq" id="WP_270109636.1">
    <property type="nucleotide sequence ID" value="NZ_JAPZVP010000006.1"/>
</dbReference>
<dbReference type="PANTHER" id="PTHR40037:SF1">
    <property type="entry name" value="PHOSPHOESTERASE SAOUHSC_00951-RELATED"/>
    <property type="match status" value="1"/>
</dbReference>
<dbReference type="EMBL" id="JAPZVP010000006">
    <property type="protein sequence ID" value="MDA1359755.1"/>
    <property type="molecule type" value="Genomic_DNA"/>
</dbReference>
<comment type="caution">
    <text evidence="1">The sequence shown here is derived from an EMBL/GenBank/DDBJ whole genome shotgun (WGS) entry which is preliminary data.</text>
</comment>
<gene>
    <name evidence="1" type="ORF">O1R50_08985</name>
</gene>
<dbReference type="InterPro" id="IPR009097">
    <property type="entry name" value="Cyclic_Pdiesterase"/>
</dbReference>
<dbReference type="GO" id="GO:0016874">
    <property type="term" value="F:ligase activity"/>
    <property type="evidence" value="ECO:0007669"/>
    <property type="project" value="UniProtKB-KW"/>
</dbReference>
<dbReference type="AlphaFoldDB" id="A0A9X3T3A0"/>
<dbReference type="SUPFAM" id="SSF55144">
    <property type="entry name" value="LigT-like"/>
    <property type="match status" value="1"/>
</dbReference>
<reference evidence="1" key="1">
    <citation type="submission" date="2022-12" db="EMBL/GenBank/DDBJ databases">
        <title>Gycomyces niveus sp.nov.,a novel actinomycete isolated from soil in Shouguan.</title>
        <authorList>
            <person name="Yang X."/>
        </authorList>
    </citation>
    <scope>NUCLEOTIDE SEQUENCE</scope>
    <source>
        <strain evidence="1">NEAU-A15</strain>
    </source>
</reference>
<name>A0A9X3T3A0_9ACTN</name>
<protein>
    <submittedName>
        <fullName evidence="1">2'-5' RNA ligase family protein</fullName>
    </submittedName>
</protein>
<dbReference type="PANTHER" id="PTHR40037">
    <property type="entry name" value="PHOSPHOESTERASE YJCG-RELATED"/>
    <property type="match status" value="1"/>
</dbReference>
<dbReference type="Pfam" id="PF13563">
    <property type="entry name" value="2_5_RNA_ligase2"/>
    <property type="match status" value="1"/>
</dbReference>
<dbReference type="Proteomes" id="UP001146067">
    <property type="component" value="Unassembled WGS sequence"/>
</dbReference>
<keyword evidence="1" id="KW-0436">Ligase</keyword>
<dbReference type="Gene3D" id="3.90.1140.10">
    <property type="entry name" value="Cyclic phosphodiesterase"/>
    <property type="match status" value="1"/>
</dbReference>